<dbReference type="KEGG" id="ela:UCREL1_5906"/>
<dbReference type="AlphaFoldDB" id="M7SS96"/>
<dbReference type="PANTHER" id="PTHR11941:SF75">
    <property type="entry name" value="ENOYL-COA HYDRATASE_ISOMERASE FAMILY PROTEIN"/>
    <property type="match status" value="1"/>
</dbReference>
<dbReference type="Pfam" id="PF00378">
    <property type="entry name" value="ECH_1"/>
    <property type="match status" value="1"/>
</dbReference>
<dbReference type="Proteomes" id="UP000012174">
    <property type="component" value="Unassembled WGS sequence"/>
</dbReference>
<proteinExistence type="predicted"/>
<dbReference type="eggNOG" id="ENOG502S1DU">
    <property type="taxonomic scope" value="Eukaryota"/>
</dbReference>
<dbReference type="GO" id="GO:0006635">
    <property type="term" value="P:fatty acid beta-oxidation"/>
    <property type="evidence" value="ECO:0007669"/>
    <property type="project" value="TreeGrafter"/>
</dbReference>
<dbReference type="CDD" id="cd06558">
    <property type="entry name" value="crotonase-like"/>
    <property type="match status" value="1"/>
</dbReference>
<gene>
    <name evidence="1" type="ORF">UCREL1_5906</name>
</gene>
<dbReference type="HOGENOM" id="CLU_009834_3_1_1"/>
<dbReference type="EMBL" id="KB706528">
    <property type="protein sequence ID" value="EMR67097.1"/>
    <property type="molecule type" value="Genomic_DNA"/>
</dbReference>
<reference evidence="2" key="1">
    <citation type="journal article" date="2013" name="Genome Announc.">
        <title>Draft genome sequence of the grapevine dieback fungus Eutypa lata UCR-EL1.</title>
        <authorList>
            <person name="Blanco-Ulate B."/>
            <person name="Rolshausen P.E."/>
            <person name="Cantu D."/>
        </authorList>
    </citation>
    <scope>NUCLEOTIDE SEQUENCE [LARGE SCALE GENOMIC DNA]</scope>
    <source>
        <strain evidence="2">UCR-EL1</strain>
    </source>
</reference>
<dbReference type="InterPro" id="IPR001753">
    <property type="entry name" value="Enoyl-CoA_hydra/iso"/>
</dbReference>
<sequence>MASSSELFTIPIQAIKSHQGGSIVCTSPAPQVYVLTWNSPPDNRLTSAFCAALAAALNAVEFGYPPGVLITTSAIPKFYSNGLDLETAIGTPGFFETELYPLWRRFLTFPMPTVALINGHCFAGGLMLAMHHDYRIFVGGARGYLCLNEIEFGMPLMPPMSGIFRTKTAPHVYRRLVLEAHRFGGQEALEAGLVDALGSGLDAALDLVQERALVKKPATGVYGLLKAEMYRENVALLGAEGGGNAGFAALQAAEKKRKAQGAKWLEEWKHSQGEKPKL</sequence>
<dbReference type="OrthoDB" id="1696280at2759"/>
<dbReference type="InterPro" id="IPR029045">
    <property type="entry name" value="ClpP/crotonase-like_dom_sf"/>
</dbReference>
<dbReference type="PANTHER" id="PTHR11941">
    <property type="entry name" value="ENOYL-COA HYDRATASE-RELATED"/>
    <property type="match status" value="1"/>
</dbReference>
<dbReference type="Gene3D" id="3.90.226.10">
    <property type="entry name" value="2-enoyl-CoA Hydratase, Chain A, domain 1"/>
    <property type="match status" value="1"/>
</dbReference>
<evidence type="ECO:0000313" key="2">
    <source>
        <dbReference type="Proteomes" id="UP000012174"/>
    </source>
</evidence>
<accession>M7SS96</accession>
<keyword evidence="1" id="KW-0413">Isomerase</keyword>
<protein>
    <submittedName>
        <fullName evidence="1">Putative enoyl-hydratase isomerase family protein</fullName>
    </submittedName>
</protein>
<dbReference type="GO" id="GO:0005777">
    <property type="term" value="C:peroxisome"/>
    <property type="evidence" value="ECO:0007669"/>
    <property type="project" value="TreeGrafter"/>
</dbReference>
<name>M7SS96_EUTLA</name>
<dbReference type="OMA" id="SIVCTNP"/>
<dbReference type="GO" id="GO:0004165">
    <property type="term" value="F:delta(3)-delta(2)-enoyl-CoA isomerase activity"/>
    <property type="evidence" value="ECO:0007669"/>
    <property type="project" value="TreeGrafter"/>
</dbReference>
<keyword evidence="2" id="KW-1185">Reference proteome</keyword>
<organism evidence="1 2">
    <name type="scientific">Eutypa lata (strain UCR-EL1)</name>
    <name type="common">Grapevine dieback disease fungus</name>
    <name type="synonym">Eutypa armeniacae</name>
    <dbReference type="NCBI Taxonomy" id="1287681"/>
    <lineage>
        <taxon>Eukaryota</taxon>
        <taxon>Fungi</taxon>
        <taxon>Dikarya</taxon>
        <taxon>Ascomycota</taxon>
        <taxon>Pezizomycotina</taxon>
        <taxon>Sordariomycetes</taxon>
        <taxon>Xylariomycetidae</taxon>
        <taxon>Xylariales</taxon>
        <taxon>Diatrypaceae</taxon>
        <taxon>Eutypa</taxon>
    </lineage>
</organism>
<evidence type="ECO:0000313" key="1">
    <source>
        <dbReference type="EMBL" id="EMR67097.1"/>
    </source>
</evidence>
<dbReference type="SUPFAM" id="SSF52096">
    <property type="entry name" value="ClpP/crotonase"/>
    <property type="match status" value="1"/>
</dbReference>